<accession>A0A9D4GHX7</accession>
<organism evidence="1 2">
    <name type="scientific">Dreissena polymorpha</name>
    <name type="common">Zebra mussel</name>
    <name type="synonym">Mytilus polymorpha</name>
    <dbReference type="NCBI Taxonomy" id="45954"/>
    <lineage>
        <taxon>Eukaryota</taxon>
        <taxon>Metazoa</taxon>
        <taxon>Spiralia</taxon>
        <taxon>Lophotrochozoa</taxon>
        <taxon>Mollusca</taxon>
        <taxon>Bivalvia</taxon>
        <taxon>Autobranchia</taxon>
        <taxon>Heteroconchia</taxon>
        <taxon>Euheterodonta</taxon>
        <taxon>Imparidentia</taxon>
        <taxon>Neoheterodontei</taxon>
        <taxon>Myida</taxon>
        <taxon>Dreissenoidea</taxon>
        <taxon>Dreissenidae</taxon>
        <taxon>Dreissena</taxon>
    </lineage>
</organism>
<sequence length="255" mass="28448">MAECGYIEAGVVVSSNITGDCIVIRSCEPCMRKKSANTASVICKVCNEHLCGPCSYLNEIYKPGQHELVVIEHVDSASVGVNMKGMKCDNVDELANISSHEGRALKHLNEKLLILDNESGCIIEKCKLSEDLLSETIANIAKQVDKMRDRIIELFDKAKTKMIEEADDFKAEEMKRLCGINKSSSNVKEDINELLSISSTFVELGTPQQKYIIAKIIKEKMKEEDGIVKLQIERHLIHTVGQIDVSKRKPTKKLP</sequence>
<name>A0A9D4GHX7_DREPO</name>
<reference evidence="1" key="2">
    <citation type="submission" date="2020-11" db="EMBL/GenBank/DDBJ databases">
        <authorList>
            <person name="McCartney M.A."/>
            <person name="Auch B."/>
            <person name="Kono T."/>
            <person name="Mallez S."/>
            <person name="Becker A."/>
            <person name="Gohl D.M."/>
            <person name="Silverstein K.A.T."/>
            <person name="Koren S."/>
            <person name="Bechman K.B."/>
            <person name="Herman A."/>
            <person name="Abrahante J.E."/>
            <person name="Garbe J."/>
        </authorList>
    </citation>
    <scope>NUCLEOTIDE SEQUENCE</scope>
    <source>
        <strain evidence="1">Duluth1</strain>
        <tissue evidence="1">Whole animal</tissue>
    </source>
</reference>
<protein>
    <recommendedName>
        <fullName evidence="3">B box-type domain-containing protein</fullName>
    </recommendedName>
</protein>
<dbReference type="EMBL" id="JAIWYP010000006">
    <property type="protein sequence ID" value="KAH3815801.1"/>
    <property type="molecule type" value="Genomic_DNA"/>
</dbReference>
<keyword evidence="2" id="KW-1185">Reference proteome</keyword>
<reference evidence="1" key="1">
    <citation type="journal article" date="2019" name="bioRxiv">
        <title>The Genome of the Zebra Mussel, Dreissena polymorpha: A Resource for Invasive Species Research.</title>
        <authorList>
            <person name="McCartney M.A."/>
            <person name="Auch B."/>
            <person name="Kono T."/>
            <person name="Mallez S."/>
            <person name="Zhang Y."/>
            <person name="Obille A."/>
            <person name="Becker A."/>
            <person name="Abrahante J.E."/>
            <person name="Garbe J."/>
            <person name="Badalamenti J.P."/>
            <person name="Herman A."/>
            <person name="Mangelson H."/>
            <person name="Liachko I."/>
            <person name="Sullivan S."/>
            <person name="Sone E.D."/>
            <person name="Koren S."/>
            <person name="Silverstein K.A.T."/>
            <person name="Beckman K.B."/>
            <person name="Gohl D.M."/>
        </authorList>
    </citation>
    <scope>NUCLEOTIDE SEQUENCE</scope>
    <source>
        <strain evidence="1">Duluth1</strain>
        <tissue evidence="1">Whole animal</tissue>
    </source>
</reference>
<dbReference type="Proteomes" id="UP000828390">
    <property type="component" value="Unassembled WGS sequence"/>
</dbReference>
<dbReference type="AlphaFoldDB" id="A0A9D4GHX7"/>
<evidence type="ECO:0000313" key="1">
    <source>
        <dbReference type="EMBL" id="KAH3815801.1"/>
    </source>
</evidence>
<comment type="caution">
    <text evidence="1">The sequence shown here is derived from an EMBL/GenBank/DDBJ whole genome shotgun (WGS) entry which is preliminary data.</text>
</comment>
<proteinExistence type="predicted"/>
<evidence type="ECO:0008006" key="3">
    <source>
        <dbReference type="Google" id="ProtNLM"/>
    </source>
</evidence>
<evidence type="ECO:0000313" key="2">
    <source>
        <dbReference type="Proteomes" id="UP000828390"/>
    </source>
</evidence>
<gene>
    <name evidence="1" type="ORF">DPMN_144332</name>
</gene>